<dbReference type="Pfam" id="PF08401">
    <property type="entry name" value="ArdcN"/>
    <property type="match status" value="1"/>
</dbReference>
<dbReference type="PIRSF" id="PIRSF037112">
    <property type="entry name" value="Antirestriction_ArdC"/>
    <property type="match status" value="1"/>
</dbReference>
<sequence>MKTIAKKQRKDVYQMVTDLIIEKLENGIVPWRQVWQGADIPANYMTKKCYRGINMWILLSAQFEKPYFLTFKQAQSLGGSIRKGSKGLPVCYWGFSYFDKKNGRKLLEEEAKKMHPSKVRKIGFLKYYTVFNIRDVEGVEFEIPETVTLEKTEPIERCEQIIREMVNPPKIIHTIPEAYYSPVSDCINMPDKKLFESQEFYFSVLFHEILHSTGHKDRLNRKEIVEYNEFGSEGYSREELTAEMGASYLCNHSGIMDEKLLDNSAAYIKVWLDRLKSDKKLLLEAASKAQKAVEYILTSCPF</sequence>
<organism evidence="3 4">
    <name type="scientific">Anditalea andensis</name>
    <dbReference type="NCBI Taxonomy" id="1048983"/>
    <lineage>
        <taxon>Bacteria</taxon>
        <taxon>Pseudomonadati</taxon>
        <taxon>Bacteroidota</taxon>
        <taxon>Cytophagia</taxon>
        <taxon>Cytophagales</taxon>
        <taxon>Cytophagaceae</taxon>
        <taxon>Anditalea</taxon>
    </lineage>
</organism>
<dbReference type="AlphaFoldDB" id="A0A074KZP8"/>
<dbReference type="eggNOG" id="COG4227">
    <property type="taxonomic scope" value="Bacteria"/>
</dbReference>
<evidence type="ECO:0000259" key="2">
    <source>
        <dbReference type="Pfam" id="PF18818"/>
    </source>
</evidence>
<dbReference type="InterPro" id="IPR013610">
    <property type="entry name" value="ArdC_N"/>
</dbReference>
<dbReference type="InterPro" id="IPR017113">
    <property type="entry name" value="Antirestriction_ArdC"/>
</dbReference>
<accession>A0A074KZP8</accession>
<feature type="domain" description="N-terminal" evidence="1">
    <location>
        <begin position="10"/>
        <end position="131"/>
    </location>
</feature>
<gene>
    <name evidence="3" type="ORF">EL17_11025</name>
</gene>
<evidence type="ECO:0000259" key="1">
    <source>
        <dbReference type="Pfam" id="PF08401"/>
    </source>
</evidence>
<dbReference type="InterPro" id="IPR041459">
    <property type="entry name" value="MPTase-PolyVal"/>
</dbReference>
<dbReference type="Pfam" id="PF18818">
    <property type="entry name" value="MPTase-PolyVal"/>
    <property type="match status" value="1"/>
</dbReference>
<proteinExistence type="predicted"/>
<evidence type="ECO:0000313" key="4">
    <source>
        <dbReference type="Proteomes" id="UP000027821"/>
    </source>
</evidence>
<protein>
    <recommendedName>
        <fullName evidence="5">Antirestriction protein</fullName>
    </recommendedName>
</protein>
<name>A0A074KZP8_9BACT</name>
<feature type="domain" description="Polyvalent protein metallopeptidase" evidence="2">
    <location>
        <begin position="170"/>
        <end position="288"/>
    </location>
</feature>
<evidence type="ECO:0000313" key="3">
    <source>
        <dbReference type="EMBL" id="KEO73665.1"/>
    </source>
</evidence>
<dbReference type="EMBL" id="JMIH01000020">
    <property type="protein sequence ID" value="KEO73665.1"/>
    <property type="molecule type" value="Genomic_DNA"/>
</dbReference>
<dbReference type="OrthoDB" id="9792687at2"/>
<evidence type="ECO:0008006" key="5">
    <source>
        <dbReference type="Google" id="ProtNLM"/>
    </source>
</evidence>
<comment type="caution">
    <text evidence="3">The sequence shown here is derived from an EMBL/GenBank/DDBJ whole genome shotgun (WGS) entry which is preliminary data.</text>
</comment>
<dbReference type="GO" id="GO:0003697">
    <property type="term" value="F:single-stranded DNA binding"/>
    <property type="evidence" value="ECO:0007669"/>
    <property type="project" value="InterPro"/>
</dbReference>
<dbReference type="Proteomes" id="UP000027821">
    <property type="component" value="Unassembled WGS sequence"/>
</dbReference>
<keyword evidence="4" id="KW-1185">Reference proteome</keyword>
<reference evidence="3 4" key="1">
    <citation type="submission" date="2014-04" db="EMBL/GenBank/DDBJ databases">
        <title>Characterization and application of a salt tolerant electro-active bacterium.</title>
        <authorList>
            <person name="Yang L."/>
            <person name="Wei S."/>
            <person name="Tay Q.X.M."/>
        </authorList>
    </citation>
    <scope>NUCLEOTIDE SEQUENCE [LARGE SCALE GENOMIC DNA]</scope>
    <source>
        <strain evidence="3 4">LY1</strain>
    </source>
</reference>
<dbReference type="RefSeq" id="WP_035074205.1">
    <property type="nucleotide sequence ID" value="NZ_JMIH01000020.1"/>
</dbReference>